<feature type="transmembrane region" description="Helical" evidence="1">
    <location>
        <begin position="152"/>
        <end position="176"/>
    </location>
</feature>
<comment type="caution">
    <text evidence="2">The sequence shown here is derived from an EMBL/GenBank/DDBJ whole genome shotgun (WGS) entry which is preliminary data.</text>
</comment>
<keyword evidence="1" id="KW-0472">Membrane</keyword>
<sequence>MGETDYDYDYGESPCESINGTIFCNSNNFTGVLNVCTSPWRPMVSCGDTREEYSGYEIELWKMGVKDFTQGDDSAFPYEFTCWPWTAMLEEAVSPDTVCDFVVAGVSRLGDMEDSEDVQWSWTTYRSGFSILTLEQSQQSTDYFSMFAPFDFHVWLLFISTSAFMGVLIWLADFILGNFFASNFLKTAPARTTL</sequence>
<dbReference type="AlphaFoldDB" id="A0AAE0CDR9"/>
<name>A0AAE0CDR9_9CHLO</name>
<evidence type="ECO:0000313" key="3">
    <source>
        <dbReference type="Proteomes" id="UP001190700"/>
    </source>
</evidence>
<keyword evidence="3" id="KW-1185">Reference proteome</keyword>
<gene>
    <name evidence="2" type="ORF">CYMTET_37508</name>
</gene>
<evidence type="ECO:0000256" key="1">
    <source>
        <dbReference type="SAM" id="Phobius"/>
    </source>
</evidence>
<organism evidence="2 3">
    <name type="scientific">Cymbomonas tetramitiformis</name>
    <dbReference type="NCBI Taxonomy" id="36881"/>
    <lineage>
        <taxon>Eukaryota</taxon>
        <taxon>Viridiplantae</taxon>
        <taxon>Chlorophyta</taxon>
        <taxon>Pyramimonadophyceae</taxon>
        <taxon>Pyramimonadales</taxon>
        <taxon>Pyramimonadaceae</taxon>
        <taxon>Cymbomonas</taxon>
    </lineage>
</organism>
<reference evidence="2 3" key="1">
    <citation type="journal article" date="2015" name="Genome Biol. Evol.">
        <title>Comparative Genomics of a Bacterivorous Green Alga Reveals Evolutionary Causalities and Consequences of Phago-Mixotrophic Mode of Nutrition.</title>
        <authorList>
            <person name="Burns J.A."/>
            <person name="Paasch A."/>
            <person name="Narechania A."/>
            <person name="Kim E."/>
        </authorList>
    </citation>
    <scope>NUCLEOTIDE SEQUENCE [LARGE SCALE GENOMIC DNA]</scope>
    <source>
        <strain evidence="2 3">PLY_AMNH</strain>
    </source>
</reference>
<proteinExistence type="predicted"/>
<accession>A0AAE0CDR9</accession>
<dbReference type="Proteomes" id="UP001190700">
    <property type="component" value="Unassembled WGS sequence"/>
</dbReference>
<dbReference type="EMBL" id="LGRX02024940">
    <property type="protein sequence ID" value="KAK3253232.1"/>
    <property type="molecule type" value="Genomic_DNA"/>
</dbReference>
<evidence type="ECO:0000313" key="2">
    <source>
        <dbReference type="EMBL" id="KAK3253232.1"/>
    </source>
</evidence>
<protein>
    <submittedName>
        <fullName evidence="2">Uncharacterized protein</fullName>
    </submittedName>
</protein>
<dbReference type="SUPFAM" id="SSF53850">
    <property type="entry name" value="Periplasmic binding protein-like II"/>
    <property type="match status" value="1"/>
</dbReference>
<dbReference type="Gene3D" id="3.40.190.10">
    <property type="entry name" value="Periplasmic binding protein-like II"/>
    <property type="match status" value="1"/>
</dbReference>
<keyword evidence="1" id="KW-1133">Transmembrane helix</keyword>
<keyword evidence="1" id="KW-0812">Transmembrane</keyword>